<comment type="pathway">
    <text evidence="1">Secondary metabolite biosynthesis.</text>
</comment>
<comment type="similarity">
    <text evidence="2">Belongs to the ATP-dependent AMP-binding enzyme family.</text>
</comment>
<evidence type="ECO:0000259" key="6">
    <source>
        <dbReference type="Pfam" id="PF00501"/>
    </source>
</evidence>
<evidence type="ECO:0000256" key="4">
    <source>
        <dbReference type="ARBA" id="ARBA00022741"/>
    </source>
</evidence>
<comment type="caution">
    <text evidence="8">The sequence shown here is derived from an EMBL/GenBank/DDBJ whole genome shotgun (WGS) entry which is preliminary data.</text>
</comment>
<evidence type="ECO:0008006" key="12">
    <source>
        <dbReference type="Google" id="ProtNLM"/>
    </source>
</evidence>
<reference evidence="9" key="2">
    <citation type="submission" date="2023-06" db="EMBL/GenBank/DDBJ databases">
        <title>Black Yeasts Isolated from many extreme environments.</title>
        <authorList>
            <person name="Coleine C."/>
            <person name="Stajich J.E."/>
            <person name="Selbmann L."/>
        </authorList>
    </citation>
    <scope>NUCLEOTIDE SEQUENCE</scope>
    <source>
        <strain evidence="9">CCFEE 5200</strain>
    </source>
</reference>
<evidence type="ECO:0000313" key="11">
    <source>
        <dbReference type="Proteomes" id="UP001175353"/>
    </source>
</evidence>
<dbReference type="PANTHER" id="PTHR24096:SF317">
    <property type="entry name" value="ADENYLATE-FORMING ENZYME AFEA"/>
    <property type="match status" value="1"/>
</dbReference>
<feature type="domain" description="AMP-binding enzyme C-terminal" evidence="7">
    <location>
        <begin position="454"/>
        <end position="528"/>
    </location>
</feature>
<dbReference type="InterPro" id="IPR045851">
    <property type="entry name" value="AMP-bd_C_sf"/>
</dbReference>
<name>A0AAN6J233_9PEZI</name>
<evidence type="ECO:0000313" key="8">
    <source>
        <dbReference type="EMBL" id="KAK0310765.1"/>
    </source>
</evidence>
<accession>A0AAN6J233</accession>
<organism evidence="8 10">
    <name type="scientific">Friedmanniomyces endolithicus</name>
    <dbReference type="NCBI Taxonomy" id="329885"/>
    <lineage>
        <taxon>Eukaryota</taxon>
        <taxon>Fungi</taxon>
        <taxon>Dikarya</taxon>
        <taxon>Ascomycota</taxon>
        <taxon>Pezizomycotina</taxon>
        <taxon>Dothideomycetes</taxon>
        <taxon>Dothideomycetidae</taxon>
        <taxon>Mycosphaerellales</taxon>
        <taxon>Teratosphaeriaceae</taxon>
        <taxon>Friedmanniomyces</taxon>
    </lineage>
</organism>
<dbReference type="GO" id="GO:0016405">
    <property type="term" value="F:CoA-ligase activity"/>
    <property type="evidence" value="ECO:0007669"/>
    <property type="project" value="TreeGrafter"/>
</dbReference>
<gene>
    <name evidence="8" type="ORF">LTR82_014651</name>
    <name evidence="9" type="ORF">LTR91_000066</name>
</gene>
<keyword evidence="4" id="KW-0547">Nucleotide-binding</keyword>
<dbReference type="Pfam" id="PF13193">
    <property type="entry name" value="AMP-binding_C"/>
    <property type="match status" value="1"/>
</dbReference>
<dbReference type="Proteomes" id="UP001175353">
    <property type="component" value="Unassembled WGS sequence"/>
</dbReference>
<dbReference type="GO" id="GO:0005524">
    <property type="term" value="F:ATP binding"/>
    <property type="evidence" value="ECO:0007669"/>
    <property type="project" value="UniProtKB-KW"/>
</dbReference>
<reference evidence="8" key="1">
    <citation type="submission" date="2021-12" db="EMBL/GenBank/DDBJ databases">
        <title>Black yeast isolated from Biological Soil Crust.</title>
        <authorList>
            <person name="Kurbessoian T."/>
        </authorList>
    </citation>
    <scope>NUCLEOTIDE SEQUENCE</scope>
    <source>
        <strain evidence="8">CCFEE 5208</strain>
    </source>
</reference>
<dbReference type="EMBL" id="JASUXU010000074">
    <property type="protein sequence ID" value="KAK0310765.1"/>
    <property type="molecule type" value="Genomic_DNA"/>
</dbReference>
<evidence type="ECO:0000256" key="5">
    <source>
        <dbReference type="ARBA" id="ARBA00022840"/>
    </source>
</evidence>
<dbReference type="Proteomes" id="UP001168146">
    <property type="component" value="Unassembled WGS sequence"/>
</dbReference>
<sequence length="543" mass="60782">MSMEEAHLVCGHRNLVNFTFSGDYDENKPILIDAADCNRKLSRRKANDLVAALAGTFRPDSTVCLHLANDILYPVLVLAILASHSRWTGTNPAYTSSELEHHFRISRTNYVVTATEHLDTVRRAVHASDSGAEVIMFVDLLNEYFLAPAQNVETLHSSEPFKSNSVALRNLRDFLRSPSDVHMHTLLDRISIDDTAALMPTSGTTGLPKVAIRTHRSMMLELEALAEETGSKPYEVRRLFCTPIFHAFSAPEMLFNALRLGQVSYFMRRFDESFAQKVHDFRVSEIFGVPAMLLRLAAMPYSHELHQGLRYVAYGGAPLGAELRRRFLSMFKVAPRLIPVYGMTEGGWFTTFKYPEEDGTGSVGRVIPGLEIKIALANDGDAHLPDNQNSGEVLVRGPQIMQSYLGNEEATSAAFEDRWLKTGDVGYLSHGKLYLIDRIKDMIKVNGWQVSPAEMQNVLLQMDDVLESAVFGSGYGVDEYPVACVVRRSARLTVEAVREYLSNRLASYKVRKCEIRFVESIPKSSTGKVVKQLLRQMAFACDT</sequence>
<protein>
    <recommendedName>
        <fullName evidence="12">AMP-dependent synthetase/ligase domain-containing protein</fullName>
    </recommendedName>
</protein>
<evidence type="ECO:0000313" key="9">
    <source>
        <dbReference type="EMBL" id="KAK1016048.1"/>
    </source>
</evidence>
<feature type="domain" description="AMP-dependent synthetase/ligase" evidence="6">
    <location>
        <begin position="27"/>
        <end position="405"/>
    </location>
</feature>
<dbReference type="Gene3D" id="3.30.300.30">
    <property type="match status" value="1"/>
</dbReference>
<dbReference type="InterPro" id="IPR025110">
    <property type="entry name" value="AMP-bd_C"/>
</dbReference>
<dbReference type="Gene3D" id="3.40.50.12780">
    <property type="entry name" value="N-terminal domain of ligase-like"/>
    <property type="match status" value="1"/>
</dbReference>
<evidence type="ECO:0000256" key="1">
    <source>
        <dbReference type="ARBA" id="ARBA00005179"/>
    </source>
</evidence>
<dbReference type="EMBL" id="JAUJLE010000001">
    <property type="protein sequence ID" value="KAK1016048.1"/>
    <property type="molecule type" value="Genomic_DNA"/>
</dbReference>
<evidence type="ECO:0000256" key="3">
    <source>
        <dbReference type="ARBA" id="ARBA00022598"/>
    </source>
</evidence>
<keyword evidence="11" id="KW-1185">Reference proteome</keyword>
<dbReference type="SUPFAM" id="SSF56801">
    <property type="entry name" value="Acetyl-CoA synthetase-like"/>
    <property type="match status" value="1"/>
</dbReference>
<dbReference type="Pfam" id="PF00501">
    <property type="entry name" value="AMP-binding"/>
    <property type="match status" value="1"/>
</dbReference>
<dbReference type="InterPro" id="IPR000873">
    <property type="entry name" value="AMP-dep_synth/lig_dom"/>
</dbReference>
<evidence type="ECO:0000256" key="2">
    <source>
        <dbReference type="ARBA" id="ARBA00006432"/>
    </source>
</evidence>
<proteinExistence type="inferred from homology"/>
<dbReference type="InterPro" id="IPR042099">
    <property type="entry name" value="ANL_N_sf"/>
</dbReference>
<dbReference type="PROSITE" id="PS00455">
    <property type="entry name" value="AMP_BINDING"/>
    <property type="match status" value="1"/>
</dbReference>
<dbReference type="AlphaFoldDB" id="A0AAN6J233"/>
<dbReference type="InterPro" id="IPR020845">
    <property type="entry name" value="AMP-binding_CS"/>
</dbReference>
<evidence type="ECO:0000259" key="7">
    <source>
        <dbReference type="Pfam" id="PF13193"/>
    </source>
</evidence>
<keyword evidence="5" id="KW-0067">ATP-binding</keyword>
<evidence type="ECO:0000313" key="10">
    <source>
        <dbReference type="Proteomes" id="UP001168146"/>
    </source>
</evidence>
<keyword evidence="3" id="KW-0436">Ligase</keyword>
<dbReference type="GO" id="GO:0019748">
    <property type="term" value="P:secondary metabolic process"/>
    <property type="evidence" value="ECO:0007669"/>
    <property type="project" value="TreeGrafter"/>
</dbReference>
<dbReference type="PANTHER" id="PTHR24096">
    <property type="entry name" value="LONG-CHAIN-FATTY-ACID--COA LIGASE"/>
    <property type="match status" value="1"/>
</dbReference>